<evidence type="ECO:0000313" key="1">
    <source>
        <dbReference type="EMBL" id="NRT17662.1"/>
    </source>
</evidence>
<dbReference type="Proteomes" id="UP000779507">
    <property type="component" value="Unassembled WGS sequence"/>
</dbReference>
<evidence type="ECO:0000313" key="2">
    <source>
        <dbReference type="Proteomes" id="UP000779507"/>
    </source>
</evidence>
<dbReference type="RefSeq" id="WP_173808445.1">
    <property type="nucleotide sequence ID" value="NZ_JABSNP010000002.1"/>
</dbReference>
<proteinExistence type="predicted"/>
<comment type="caution">
    <text evidence="1">The sequence shown here is derived from an EMBL/GenBank/DDBJ whole genome shotgun (WGS) entry which is preliminary data.</text>
</comment>
<name>A0ABX2FL33_9BACT</name>
<protein>
    <submittedName>
        <fullName evidence="1">Uncharacterized protein</fullName>
    </submittedName>
</protein>
<organism evidence="1 2">
    <name type="scientific">Hymenobacter caeli</name>
    <dbReference type="NCBI Taxonomy" id="2735894"/>
    <lineage>
        <taxon>Bacteria</taxon>
        <taxon>Pseudomonadati</taxon>
        <taxon>Bacteroidota</taxon>
        <taxon>Cytophagia</taxon>
        <taxon>Cytophagales</taxon>
        <taxon>Hymenobacteraceae</taxon>
        <taxon>Hymenobacter</taxon>
    </lineage>
</organism>
<gene>
    <name evidence="1" type="ORF">HNP98_000469</name>
</gene>
<reference evidence="1 2" key="1">
    <citation type="submission" date="2020-05" db="EMBL/GenBank/DDBJ databases">
        <title>Genomic Encyclopedia of Type Strains, Phase IV (KMG-V): Genome sequencing to study the core and pangenomes of soil and plant-associated prokaryotes.</title>
        <authorList>
            <person name="Whitman W."/>
        </authorList>
    </citation>
    <scope>NUCLEOTIDE SEQUENCE [LARGE SCALE GENOMIC DNA]</scope>
    <source>
        <strain evidence="1 2">9A</strain>
    </source>
</reference>
<dbReference type="EMBL" id="JABSNP010000002">
    <property type="protein sequence ID" value="NRT17662.1"/>
    <property type="molecule type" value="Genomic_DNA"/>
</dbReference>
<sequence>MLSLNDSCWEDFTSGYQIKYDVSQPLRRLEAAVDSEETNEILDELWDELHHQGDVGTASYLAVPQLIRIGIKKTIIDRRLIGLVALIEIQRHVSNISIPQQYEEEYHQGLQQIENLIAANKTLPWKKEYTSCALAALAASKGQIDIARIIQEFDDPDLTEKFEEFLNDY</sequence>
<accession>A0ABX2FL33</accession>
<keyword evidence="2" id="KW-1185">Reference proteome</keyword>